<name>A0A6G1HIL3_9PEZI</name>
<reference evidence="2" key="1">
    <citation type="journal article" date="2020" name="Stud. Mycol.">
        <title>101 Dothideomycetes genomes: a test case for predicting lifestyles and emergence of pathogens.</title>
        <authorList>
            <person name="Haridas S."/>
            <person name="Albert R."/>
            <person name="Binder M."/>
            <person name="Bloem J."/>
            <person name="Labutti K."/>
            <person name="Salamov A."/>
            <person name="Andreopoulos B."/>
            <person name="Baker S."/>
            <person name="Barry K."/>
            <person name="Bills G."/>
            <person name="Bluhm B."/>
            <person name="Cannon C."/>
            <person name="Castanera R."/>
            <person name="Culley D."/>
            <person name="Daum C."/>
            <person name="Ezra D."/>
            <person name="Gonzalez J."/>
            <person name="Henrissat B."/>
            <person name="Kuo A."/>
            <person name="Liang C."/>
            <person name="Lipzen A."/>
            <person name="Lutzoni F."/>
            <person name="Magnuson J."/>
            <person name="Mondo S."/>
            <person name="Nolan M."/>
            <person name="Ohm R."/>
            <person name="Pangilinan J."/>
            <person name="Park H.-J."/>
            <person name="Ramirez L."/>
            <person name="Alfaro M."/>
            <person name="Sun H."/>
            <person name="Tritt A."/>
            <person name="Yoshinaga Y."/>
            <person name="Zwiers L.-H."/>
            <person name="Turgeon B."/>
            <person name="Goodwin S."/>
            <person name="Spatafora J."/>
            <person name="Crous P."/>
            <person name="Grigoriev I."/>
        </authorList>
    </citation>
    <scope>NUCLEOTIDE SEQUENCE</scope>
    <source>
        <strain evidence="2">CBS 262.69</strain>
    </source>
</reference>
<dbReference type="AlphaFoldDB" id="A0A6G1HIL3"/>
<evidence type="ECO:0000256" key="1">
    <source>
        <dbReference type="SAM" id="MobiDB-lite"/>
    </source>
</evidence>
<sequence length="70" mass="7882">MCQPDGGDGEKATREFSEKRVSEGGGSVNILSAGSTKRNGKERVRKRKCQKRRYAKSAIERRREHSETIS</sequence>
<protein>
    <submittedName>
        <fullName evidence="2">Uncharacterized protein</fullName>
    </submittedName>
</protein>
<feature type="compositionally biased region" description="Basic residues" evidence="1">
    <location>
        <begin position="38"/>
        <end position="55"/>
    </location>
</feature>
<organism evidence="2 3">
    <name type="scientific">Trichodelitschia bisporula</name>
    <dbReference type="NCBI Taxonomy" id="703511"/>
    <lineage>
        <taxon>Eukaryota</taxon>
        <taxon>Fungi</taxon>
        <taxon>Dikarya</taxon>
        <taxon>Ascomycota</taxon>
        <taxon>Pezizomycotina</taxon>
        <taxon>Dothideomycetes</taxon>
        <taxon>Dothideomycetes incertae sedis</taxon>
        <taxon>Phaeotrichales</taxon>
        <taxon>Phaeotrichaceae</taxon>
        <taxon>Trichodelitschia</taxon>
    </lineage>
</organism>
<keyword evidence="3" id="KW-1185">Reference proteome</keyword>
<dbReference type="Proteomes" id="UP000799640">
    <property type="component" value="Unassembled WGS sequence"/>
</dbReference>
<dbReference type="EMBL" id="ML996710">
    <property type="protein sequence ID" value="KAF2395832.1"/>
    <property type="molecule type" value="Genomic_DNA"/>
</dbReference>
<evidence type="ECO:0000313" key="3">
    <source>
        <dbReference type="Proteomes" id="UP000799640"/>
    </source>
</evidence>
<gene>
    <name evidence="2" type="ORF">EJ06DRAFT_534518</name>
</gene>
<feature type="compositionally biased region" description="Basic and acidic residues" evidence="1">
    <location>
        <begin position="58"/>
        <end position="70"/>
    </location>
</feature>
<feature type="region of interest" description="Disordered" evidence="1">
    <location>
        <begin position="1"/>
        <end position="70"/>
    </location>
</feature>
<accession>A0A6G1HIL3</accession>
<evidence type="ECO:0000313" key="2">
    <source>
        <dbReference type="EMBL" id="KAF2395832.1"/>
    </source>
</evidence>
<feature type="compositionally biased region" description="Basic and acidic residues" evidence="1">
    <location>
        <begin position="8"/>
        <end position="22"/>
    </location>
</feature>
<proteinExistence type="predicted"/>